<dbReference type="FunFam" id="3.40.605.10:FF:000026">
    <property type="entry name" value="Aldehyde dehydrogenase, putative"/>
    <property type="match status" value="1"/>
</dbReference>
<dbReference type="InterPro" id="IPR016161">
    <property type="entry name" value="Ald_DH/histidinol_DH"/>
</dbReference>
<evidence type="ECO:0000313" key="10">
    <source>
        <dbReference type="Proteomes" id="UP000194432"/>
    </source>
</evidence>
<dbReference type="EC" id="1.1.1.257" evidence="6"/>
<comment type="subunit">
    <text evidence="2">Homodimer.</text>
</comment>
<proteinExistence type="inferred from homology"/>
<keyword evidence="3 8" id="KW-0560">Oxidoreductase</keyword>
<dbReference type="PANTHER" id="PTHR11699">
    <property type="entry name" value="ALDEHYDE DEHYDROGENASE-RELATED"/>
    <property type="match status" value="1"/>
</dbReference>
<evidence type="ECO:0000256" key="1">
    <source>
        <dbReference type="ARBA" id="ARBA00009986"/>
    </source>
</evidence>
<dbReference type="FunFam" id="3.40.605.10:FF:000007">
    <property type="entry name" value="NAD/NADP-dependent betaine aldehyde dehydrogenase"/>
    <property type="match status" value="1"/>
</dbReference>
<protein>
    <recommendedName>
        <fullName evidence="6">4-(hydroxymethyl)benzenesulfonate dehydrogenase</fullName>
        <ecNumber evidence="6">1.1.1.257</ecNumber>
    </recommendedName>
    <alternativeName>
        <fullName evidence="7">Toluenesulfonate aldehyde dehydrogenase TsaD</fullName>
    </alternativeName>
</protein>
<accession>A0A240UBE5</accession>
<dbReference type="Gene3D" id="3.40.605.10">
    <property type="entry name" value="Aldehyde Dehydrogenase, Chain A, domain 1"/>
    <property type="match status" value="1"/>
</dbReference>
<evidence type="ECO:0000256" key="5">
    <source>
        <dbReference type="ARBA" id="ARBA00056807"/>
    </source>
</evidence>
<dbReference type="InterPro" id="IPR016162">
    <property type="entry name" value="Ald_DH_N"/>
</dbReference>
<dbReference type="KEGG" id="acis:CBP35_13130"/>
<dbReference type="InterPro" id="IPR016163">
    <property type="entry name" value="Ald_DH_C"/>
</dbReference>
<dbReference type="FunFam" id="3.40.309.10:FF:000012">
    <property type="entry name" value="Betaine aldehyde dehydrogenase"/>
    <property type="match status" value="1"/>
</dbReference>
<evidence type="ECO:0000256" key="4">
    <source>
        <dbReference type="ARBA" id="ARBA00051407"/>
    </source>
</evidence>
<dbReference type="Pfam" id="PF00171">
    <property type="entry name" value="Aldedh"/>
    <property type="match status" value="1"/>
</dbReference>
<dbReference type="OrthoDB" id="6187633at2"/>
<gene>
    <name evidence="9" type="ORF">CBP34_05200</name>
</gene>
<dbReference type="GO" id="GO:0018462">
    <property type="term" value="F:4-(hydroxymethyl)benzenesulfonate dehydrogenase activity"/>
    <property type="evidence" value="ECO:0007669"/>
    <property type="project" value="UniProtKB-EC"/>
</dbReference>
<dbReference type="InterPro" id="IPR015590">
    <property type="entry name" value="Aldehyde_DH_dom"/>
</dbReference>
<dbReference type="RefSeq" id="WP_086926844.1">
    <property type="nucleotide sequence ID" value="NZ_CP021361.1"/>
</dbReference>
<comment type="catalytic activity">
    <reaction evidence="4">
        <text>4-(hydroxymethyl)benzenesulfonate + NAD(+) = 4-formylbenzenesulfonate + NADH + H(+)</text>
        <dbReference type="Rhea" id="RHEA:24412"/>
        <dbReference type="ChEBI" id="CHEBI:11944"/>
        <dbReference type="ChEBI" id="CHEBI:11987"/>
        <dbReference type="ChEBI" id="CHEBI:15378"/>
        <dbReference type="ChEBI" id="CHEBI:57540"/>
        <dbReference type="ChEBI" id="CHEBI:57945"/>
        <dbReference type="EC" id="1.1.1.257"/>
    </reaction>
</comment>
<dbReference type="Gene3D" id="3.40.309.10">
    <property type="entry name" value="Aldehyde Dehydrogenase, Chain A, domain 2"/>
    <property type="match status" value="1"/>
</dbReference>
<evidence type="ECO:0000256" key="8">
    <source>
        <dbReference type="RuleBase" id="RU003345"/>
    </source>
</evidence>
<evidence type="ECO:0000256" key="6">
    <source>
        <dbReference type="ARBA" id="ARBA00066857"/>
    </source>
</evidence>
<accession>A0A240TZX7</accession>
<dbReference type="PROSITE" id="PS00687">
    <property type="entry name" value="ALDEHYDE_DEHYDR_GLU"/>
    <property type="match status" value="1"/>
</dbReference>
<evidence type="ECO:0000313" key="9">
    <source>
        <dbReference type="EMBL" id="ART51179.1"/>
    </source>
</evidence>
<dbReference type="KEGG" id="acin:CBP34_05200"/>
<comment type="similarity">
    <text evidence="1 8">Belongs to the aldehyde dehydrogenase family.</text>
</comment>
<evidence type="ECO:0000256" key="3">
    <source>
        <dbReference type="ARBA" id="ARBA00023002"/>
    </source>
</evidence>
<dbReference type="SUPFAM" id="SSF53720">
    <property type="entry name" value="ALDH-like"/>
    <property type="match status" value="1"/>
</dbReference>
<dbReference type="AlphaFoldDB" id="A0A240TZX7"/>
<organism evidence="9 10">
    <name type="scientific">Acidovorax carolinensis</name>
    <dbReference type="NCBI Taxonomy" id="553814"/>
    <lineage>
        <taxon>Bacteria</taxon>
        <taxon>Pseudomonadati</taxon>
        <taxon>Pseudomonadota</taxon>
        <taxon>Betaproteobacteria</taxon>
        <taxon>Burkholderiales</taxon>
        <taxon>Comamonadaceae</taxon>
        <taxon>Acidovorax</taxon>
    </lineage>
</organism>
<dbReference type="InterPro" id="IPR029510">
    <property type="entry name" value="Ald_DH_CS_GLU"/>
</dbReference>
<dbReference type="KEGG" id="acip:CBP36_05815"/>
<sequence length="511" mass="55709">MGEEMKTESKKPDSARSELAMKYFQAEYGHFINGEWVGGSSSEKIAMINPANLEVLSYIQSGNAEDVNRAVEAATQAFPKWSRSTPSERQAALYEMARRLRARANDYAAMLSLDNGKPIMEALHIDIPATIGQFELFAGAAFGLHGQTIDATQGVAIIHREPLGVVAQIIPWNVPLVMMATKIAPALAAGNTIVLKPAESVCLAVMEFIREMADLLPPGVLNVITGYGPNVGEALVTHPNVRKVAFTGSRPTAQKLMQYASVNVIPQTLELGGKSANIICADADMDAAAESAAMSIVVNKGEICFAATRHFVHESVMDAFVEKVQNILRKIRVGDPMIPSTQMGPQASRMQFDKVLGYLDIGRNEGATTAMGGKRATVSGFEQGYFIEPTLFTDVRNKMRIAQEEIFGPVGVVIPWKDEAQVIREANDTEFGLAAGLWTKNITQAHRMAREIEAGTVWVNRYFNTIPNVPFGGYKQSGFGREFSLDVLSHYTQLKSVIVSLQEGPIGLFDH</sequence>
<reference evidence="9 10" key="1">
    <citation type="submission" date="2017-05" db="EMBL/GenBank/DDBJ databases">
        <title>Polyphasic characterization of four soil-derived phenanthrene-degrading Acidovorax strains and proposal of Acidovorax phenanthrenivorans sp. nov.</title>
        <authorList>
            <person name="Singleton D.R."/>
            <person name="Lee J."/>
            <person name="Dickey A.N."/>
            <person name="Stroud A."/>
            <person name="Scholl E.H."/>
            <person name="Wright F.A."/>
            <person name="Aitken M.D."/>
        </authorList>
    </citation>
    <scope>NUCLEOTIDE SEQUENCE [LARGE SCALE GENOMIC DNA]</scope>
    <source>
        <strain evidence="9">NA3</strain>
    </source>
</reference>
<keyword evidence="10" id="KW-1185">Reference proteome</keyword>
<evidence type="ECO:0000256" key="7">
    <source>
        <dbReference type="ARBA" id="ARBA00079883"/>
    </source>
</evidence>
<dbReference type="EMBL" id="CP021361">
    <property type="protein sequence ID" value="ART51179.1"/>
    <property type="molecule type" value="Genomic_DNA"/>
</dbReference>
<dbReference type="Proteomes" id="UP000194432">
    <property type="component" value="Chromosome 1"/>
</dbReference>
<name>A0A240TZX7_9BURK</name>
<evidence type="ECO:0000256" key="2">
    <source>
        <dbReference type="ARBA" id="ARBA00011738"/>
    </source>
</evidence>
<dbReference type="GO" id="GO:0016620">
    <property type="term" value="F:oxidoreductase activity, acting on the aldehyde or oxo group of donors, NAD or NADP as acceptor"/>
    <property type="evidence" value="ECO:0007669"/>
    <property type="project" value="InterPro"/>
</dbReference>
<comment type="function">
    <text evidence="5">Involved in the toluene-4-sulfonate degradation pathway. Does not discriminate between the sulfonate and the carboxyl substituents and can also be involved in the p-toluenecarboxylate degradation pathway.</text>
</comment>